<evidence type="ECO:0000313" key="2">
    <source>
        <dbReference type="Proteomes" id="UP001259587"/>
    </source>
</evidence>
<sequence>MTLLRRLPRSAHLPCAVATRFQSRPGLFETAAQMLSSQWQARGLDPTLNPLELLLVSVGQYPQLTYRRPLHQAVIERFCLRDTLNLTPDEDYLCHDTATDPAQALDVDLHEIEQLLNACGPLLIEHHQAAIVDFWSSADPQGQTPWQWYAAYLQDELTRTLKDNRETSNLPATALALATQVHQHPGLLPDKSGVAVSILKVDFSAGFQLDANLASALLVEHPGEGQRRELVLFTAIGRLLAYRSRPDLFAAIAGHWPARLSAFAPSVQITPPRRPIFEGQALGLLTQQLKVINAASSTYLGADRAQELADSMDGLSGMAQMCSVSEIDHQAALFAHLPSWILNGEPHSLKAYSALLTDVAEGYGDASGRTWLDGVADAQAFALERLSSLVQARHPGSTLALQAIRVVNDQTVASAVPALGTPFIDGSIHRVEFTLAELAIGNLGLLRPGRVSIKAHDGEAVPAWFDEAALRELISAADIGMSYPQHLREELLDDPDKRRVRIDLLAAQLSNQLPAQAMTAHLRDGQISLVGVAAVAAVFNRSDCESPSAWSLRPLGLLRSMDAAADHPLNAWLIEATPTVSPRCLLYRPLHAEPLLEFSDRLELLVAIGTPGELQKDLLQRLPEEDRKVYAHGGFQEPHLVYPVEDDWAVPFSRPAPATLSREEPILDPGKRVYEACVEETLENFLAHSSSTAQTRWARWRELGWLLLNSVLPIMDGPFATAAWLVQAENALLQLVNDTDSSQDRTGDWIELLINVAFLVFGHASRRLEIEHPQPPTVPLLHVAPPLPAPAIVLTPEVPEPLDFAWAKADLTLDQAHLDALTALQAELPLSTLRAPIPSGPMAGLYLHDARLWVILQGKVYGVSVDPERGQLRITGESPGAPAGPWLRRDEAGRWQLDLKLRLNGGMPLGNRLAKQKQLNEQAVKALDASLAEDATHAKREQDYLRKAALIAAKTHEPKVLQPYIEKKQAFSAFWKDHLQRLKDRNESIPIREYKLLRASALVQRLQCEQSIKATLMRLYTPERSQLREVIQRQLTGYELTPADERIINERIERVLHLIEQLIANAEVMTAEHQQLVRLSSRAQPRIQAMLEQVVELMGATPSPQHWRFIRMECCTNRLMMIGALDDEGEFWLERGWDNIQVSVGQRLQLAELNSATDELKRRLLETINQHLGAAARQVRNLQQRPMADAAKLALAQLIEDLTALQTDVRSELAEYPDYPPSSSVPQLSRQLPGLIETQDHGLLLGQPRATDASLVDIPGPDPSVASLTYKLEDAHWVRLEQPSARPPTPASTPKKLKTLLQESRARMDISRVELGKLHTRSAVNYLPVEIEEIVIHQRDLLDAQRNAIEAQLTRDNQTDEALANDDSALVIKALEDLSLELTKQAPTLRTQAALQQKPRIAELEFLLEQGQVRIRAEGSRRLLARIKGRPADYLDEYAISHNDRVIWYAHFHYPSLAAENNAFTAGHLKTASQRYAQSKSVADPATGQLSEVYRSPITLAAAQRLFFPS</sequence>
<reference evidence="1" key="1">
    <citation type="submission" date="2023-07" db="EMBL/GenBank/DDBJ databases">
        <title>Sorghum-associated microbial communities from plants grown in Nebraska, USA.</title>
        <authorList>
            <person name="Schachtman D."/>
        </authorList>
    </citation>
    <scope>NUCLEOTIDE SEQUENCE</scope>
    <source>
        <strain evidence="1">BE56</strain>
    </source>
</reference>
<accession>A0ACC6K9C1</accession>
<gene>
    <name evidence="1" type="ORF">J2W83_004619</name>
</gene>
<organism evidence="1 2">
    <name type="scientific">Pseudomonas hunanensis</name>
    <dbReference type="NCBI Taxonomy" id="1247546"/>
    <lineage>
        <taxon>Bacteria</taxon>
        <taxon>Pseudomonadati</taxon>
        <taxon>Pseudomonadota</taxon>
        <taxon>Gammaproteobacteria</taxon>
        <taxon>Pseudomonadales</taxon>
        <taxon>Pseudomonadaceae</taxon>
        <taxon>Pseudomonas</taxon>
    </lineage>
</organism>
<name>A0ACC6K9C1_9PSED</name>
<protein>
    <submittedName>
        <fullName evidence="1">Uncharacterized protein</fullName>
    </submittedName>
</protein>
<dbReference type="EMBL" id="JAVDTH010000039">
    <property type="protein sequence ID" value="MDR6714982.1"/>
    <property type="molecule type" value="Genomic_DNA"/>
</dbReference>
<proteinExistence type="predicted"/>
<evidence type="ECO:0000313" key="1">
    <source>
        <dbReference type="EMBL" id="MDR6714982.1"/>
    </source>
</evidence>
<keyword evidence="2" id="KW-1185">Reference proteome</keyword>
<comment type="caution">
    <text evidence="1">The sequence shown here is derived from an EMBL/GenBank/DDBJ whole genome shotgun (WGS) entry which is preliminary data.</text>
</comment>
<dbReference type="Proteomes" id="UP001259587">
    <property type="component" value="Unassembled WGS sequence"/>
</dbReference>